<evidence type="ECO:0000313" key="10">
    <source>
        <dbReference type="Proteomes" id="UP000288096"/>
    </source>
</evidence>
<dbReference type="GO" id="GO:0003677">
    <property type="term" value="F:DNA binding"/>
    <property type="evidence" value="ECO:0007669"/>
    <property type="project" value="UniProtKB-UniRule"/>
</dbReference>
<proteinExistence type="inferred from homology"/>
<dbReference type="InterPro" id="IPR011946">
    <property type="entry name" value="Integrase_integron-type"/>
</dbReference>
<reference evidence="10" key="1">
    <citation type="submission" date="2017-11" db="EMBL/GenBank/DDBJ databases">
        <authorList>
            <person name="Watanabe M."/>
            <person name="Kojima H."/>
        </authorList>
    </citation>
    <scope>NUCLEOTIDE SEQUENCE [LARGE SCALE GENOMIC DNA]</scope>
    <source>
        <strain evidence="10">Tokyo 01</strain>
    </source>
</reference>
<dbReference type="InterPro" id="IPR050090">
    <property type="entry name" value="Tyrosine_recombinase_XerCD"/>
</dbReference>
<dbReference type="GO" id="GO:0006310">
    <property type="term" value="P:DNA recombination"/>
    <property type="evidence" value="ECO:0007669"/>
    <property type="project" value="UniProtKB-KW"/>
</dbReference>
<keyword evidence="10" id="KW-1185">Reference proteome</keyword>
<dbReference type="InterPro" id="IPR013762">
    <property type="entry name" value="Integrase-like_cat_sf"/>
</dbReference>
<dbReference type="RefSeq" id="WP_231714468.1">
    <property type="nucleotide sequence ID" value="NZ_BEXT01000001.1"/>
</dbReference>
<dbReference type="AlphaFoldDB" id="A0A401FVZ8"/>
<dbReference type="EMBL" id="BEXT01000001">
    <property type="protein sequence ID" value="GBC61147.1"/>
    <property type="molecule type" value="Genomic_DNA"/>
</dbReference>
<comment type="similarity">
    <text evidence="1">Belongs to the 'phage' integrase family.</text>
</comment>
<evidence type="ECO:0000256" key="1">
    <source>
        <dbReference type="ARBA" id="ARBA00008857"/>
    </source>
</evidence>
<dbReference type="InterPro" id="IPR004107">
    <property type="entry name" value="Integrase_SAM-like_N"/>
</dbReference>
<dbReference type="PROSITE" id="PS51900">
    <property type="entry name" value="CB"/>
    <property type="match status" value="1"/>
</dbReference>
<dbReference type="Pfam" id="PF13495">
    <property type="entry name" value="Phage_int_SAM_4"/>
    <property type="match status" value="1"/>
</dbReference>
<evidence type="ECO:0000259" key="7">
    <source>
        <dbReference type="PROSITE" id="PS51898"/>
    </source>
</evidence>
<dbReference type="PROSITE" id="PS51898">
    <property type="entry name" value="TYR_RECOMBINASE"/>
    <property type="match status" value="1"/>
</dbReference>
<evidence type="ECO:0000256" key="5">
    <source>
        <dbReference type="PROSITE-ProRule" id="PRU01248"/>
    </source>
</evidence>
<accession>A0A401FVZ8</accession>
<dbReference type="PANTHER" id="PTHR30349:SF64">
    <property type="entry name" value="PROPHAGE INTEGRASE INTD-RELATED"/>
    <property type="match status" value="1"/>
</dbReference>
<evidence type="ECO:0000256" key="2">
    <source>
        <dbReference type="ARBA" id="ARBA00022908"/>
    </source>
</evidence>
<keyword evidence="4" id="KW-0233">DNA recombination</keyword>
<sequence>MHEADNLFPSHSPIETKKVPQTGKTEWQTALETLASEIKVRHYSPKTLRAYSGWASQFQWFTKNKPLKLLNDEDIINFMKHLAIHRKVAASTQNQSFNAILFFYRNILKKEPGDLTNTVRAKRKPYVPVVLTRKEIDRIIPNLKYPCDLVVKLLYGCGLRLFEGLNLRVGNFNFDEGILTVRDGKGKKDRFVPLPNTIIPELKKHLEFVINIHEADLKFGYAGTFLFDALEKKYKNSAKEIVWQWFFPAKKLTQIPETGELRRYHIHETQVQKAIRAAVRKARITKRVTTHTFRHSFATHLLQANYDIRTIQELLGHSDVRTTMIYTHAIKSRTIRETRSPLDFS</sequence>
<evidence type="ECO:0000256" key="4">
    <source>
        <dbReference type="ARBA" id="ARBA00023172"/>
    </source>
</evidence>
<organism evidence="9 10">
    <name type="scientific">Desulfonema ishimotonii</name>
    <dbReference type="NCBI Taxonomy" id="45657"/>
    <lineage>
        <taxon>Bacteria</taxon>
        <taxon>Pseudomonadati</taxon>
        <taxon>Thermodesulfobacteriota</taxon>
        <taxon>Desulfobacteria</taxon>
        <taxon>Desulfobacterales</taxon>
        <taxon>Desulfococcaceae</taxon>
        <taxon>Desulfonema</taxon>
    </lineage>
</organism>
<comment type="caution">
    <text evidence="9">The sequence shown here is derived from an EMBL/GenBank/DDBJ whole genome shotgun (WGS) entry which is preliminary data.</text>
</comment>
<dbReference type="InterPro" id="IPR002104">
    <property type="entry name" value="Integrase_catalytic"/>
</dbReference>
<name>A0A401FVZ8_9BACT</name>
<feature type="domain" description="Core-binding (CB)" evidence="8">
    <location>
        <begin position="25"/>
        <end position="108"/>
    </location>
</feature>
<keyword evidence="3 5" id="KW-0238">DNA-binding</keyword>
<reference evidence="10" key="2">
    <citation type="submission" date="2019-01" db="EMBL/GenBank/DDBJ databases">
        <title>Genome sequence of Desulfonema ishimotonii strain Tokyo 01.</title>
        <authorList>
            <person name="Fukui M."/>
        </authorList>
    </citation>
    <scope>NUCLEOTIDE SEQUENCE [LARGE SCALE GENOMIC DNA]</scope>
    <source>
        <strain evidence="10">Tokyo 01</strain>
    </source>
</reference>
<dbReference type="PANTHER" id="PTHR30349">
    <property type="entry name" value="PHAGE INTEGRASE-RELATED"/>
    <property type="match status" value="1"/>
</dbReference>
<evidence type="ECO:0000256" key="3">
    <source>
        <dbReference type="ARBA" id="ARBA00023125"/>
    </source>
</evidence>
<keyword evidence="2" id="KW-0229">DNA integration</keyword>
<gene>
    <name evidence="9" type="ORF">DENIS_2107</name>
</gene>
<dbReference type="InterPro" id="IPR011010">
    <property type="entry name" value="DNA_brk_join_enz"/>
</dbReference>
<evidence type="ECO:0000256" key="6">
    <source>
        <dbReference type="SAM" id="MobiDB-lite"/>
    </source>
</evidence>
<protein>
    <submittedName>
        <fullName evidence="9">Integron integrase</fullName>
    </submittedName>
</protein>
<evidence type="ECO:0000259" key="8">
    <source>
        <dbReference type="PROSITE" id="PS51900"/>
    </source>
</evidence>
<dbReference type="NCBIfam" id="TIGR02249">
    <property type="entry name" value="integrase_gron"/>
    <property type="match status" value="1"/>
</dbReference>
<dbReference type="SUPFAM" id="SSF56349">
    <property type="entry name" value="DNA breaking-rejoining enzymes"/>
    <property type="match status" value="1"/>
</dbReference>
<dbReference type="Proteomes" id="UP000288096">
    <property type="component" value="Unassembled WGS sequence"/>
</dbReference>
<dbReference type="Pfam" id="PF00589">
    <property type="entry name" value="Phage_integrase"/>
    <property type="match status" value="1"/>
</dbReference>
<dbReference type="InterPro" id="IPR044068">
    <property type="entry name" value="CB"/>
</dbReference>
<evidence type="ECO:0000313" key="9">
    <source>
        <dbReference type="EMBL" id="GBC61147.1"/>
    </source>
</evidence>
<dbReference type="Gene3D" id="1.10.150.130">
    <property type="match status" value="1"/>
</dbReference>
<dbReference type="Gene3D" id="1.10.443.10">
    <property type="entry name" value="Intergrase catalytic core"/>
    <property type="match status" value="1"/>
</dbReference>
<feature type="domain" description="Tyr recombinase" evidence="7">
    <location>
        <begin position="126"/>
        <end position="339"/>
    </location>
</feature>
<dbReference type="GO" id="GO:0015074">
    <property type="term" value="P:DNA integration"/>
    <property type="evidence" value="ECO:0007669"/>
    <property type="project" value="UniProtKB-KW"/>
</dbReference>
<dbReference type="InterPro" id="IPR010998">
    <property type="entry name" value="Integrase_recombinase_N"/>
</dbReference>
<feature type="region of interest" description="Disordered" evidence="6">
    <location>
        <begin position="1"/>
        <end position="23"/>
    </location>
</feature>